<proteinExistence type="predicted"/>
<gene>
    <name evidence="1" type="ORF">HAX54_011975</name>
</gene>
<evidence type="ECO:0000313" key="2">
    <source>
        <dbReference type="Proteomes" id="UP000823775"/>
    </source>
</evidence>
<dbReference type="EMBL" id="JACEIK010001690">
    <property type="protein sequence ID" value="MCD7471500.1"/>
    <property type="molecule type" value="Genomic_DNA"/>
</dbReference>
<reference evidence="1 2" key="1">
    <citation type="journal article" date="2021" name="BMC Genomics">
        <title>Datura genome reveals duplications of psychoactive alkaloid biosynthetic genes and high mutation rate following tissue culture.</title>
        <authorList>
            <person name="Rajewski A."/>
            <person name="Carter-House D."/>
            <person name="Stajich J."/>
            <person name="Litt A."/>
        </authorList>
    </citation>
    <scope>NUCLEOTIDE SEQUENCE [LARGE SCALE GENOMIC DNA]</scope>
    <source>
        <strain evidence="1">AR-01</strain>
    </source>
</reference>
<evidence type="ECO:0000313" key="1">
    <source>
        <dbReference type="EMBL" id="MCD7471500.1"/>
    </source>
</evidence>
<dbReference type="Proteomes" id="UP000823775">
    <property type="component" value="Unassembled WGS sequence"/>
</dbReference>
<protein>
    <submittedName>
        <fullName evidence="1">Uncharacterized protein</fullName>
    </submittedName>
</protein>
<comment type="caution">
    <text evidence="1">The sequence shown here is derived from an EMBL/GenBank/DDBJ whole genome shotgun (WGS) entry which is preliminary data.</text>
</comment>
<name>A0ABS8TJ01_DATST</name>
<keyword evidence="2" id="KW-1185">Reference proteome</keyword>
<accession>A0ABS8TJ01</accession>
<organism evidence="1 2">
    <name type="scientific">Datura stramonium</name>
    <name type="common">Jimsonweed</name>
    <name type="synonym">Common thornapple</name>
    <dbReference type="NCBI Taxonomy" id="4076"/>
    <lineage>
        <taxon>Eukaryota</taxon>
        <taxon>Viridiplantae</taxon>
        <taxon>Streptophyta</taxon>
        <taxon>Embryophyta</taxon>
        <taxon>Tracheophyta</taxon>
        <taxon>Spermatophyta</taxon>
        <taxon>Magnoliopsida</taxon>
        <taxon>eudicotyledons</taxon>
        <taxon>Gunneridae</taxon>
        <taxon>Pentapetalae</taxon>
        <taxon>asterids</taxon>
        <taxon>lamiids</taxon>
        <taxon>Solanales</taxon>
        <taxon>Solanaceae</taxon>
        <taxon>Solanoideae</taxon>
        <taxon>Datureae</taxon>
        <taxon>Datura</taxon>
    </lineage>
</organism>
<sequence length="143" mass="15902">MERAGSIPKIIILDESSKKFGNELRAPDIFRYEVVGLFFEMIMLNKLILILDPVTLGMLSSYTTSEMRQSTLSLLPPRVPVGTRPSEANLSPGHEALGSGCTLPLRSVVGLERNRATTSPLPSLVQEPMRYQTTVLKYLKRLV</sequence>